<keyword evidence="4" id="KW-1185">Reference proteome</keyword>
<evidence type="ECO:0000313" key="3">
    <source>
        <dbReference type="EMBL" id="KYR00346.1"/>
    </source>
</evidence>
<dbReference type="Pfam" id="PF01920">
    <property type="entry name" value="Prefoldin_2"/>
    <property type="match status" value="1"/>
</dbReference>
<dbReference type="EMBL" id="LODT01000015">
    <property type="protein sequence ID" value="KYR00346.1"/>
    <property type="molecule type" value="Genomic_DNA"/>
</dbReference>
<reference evidence="3 4" key="1">
    <citation type="submission" date="2015-12" db="EMBL/GenBank/DDBJ databases">
        <title>Dictyostelia acquired genes for synthesis and detection of signals that induce cell-type specialization by lateral gene transfer from prokaryotes.</title>
        <authorList>
            <person name="Gloeckner G."/>
            <person name="Schaap P."/>
        </authorList>
    </citation>
    <scope>NUCLEOTIDE SEQUENCE [LARGE SCALE GENOMIC DNA]</scope>
    <source>
        <strain evidence="3 4">TK</strain>
    </source>
</reference>
<dbReference type="STRING" id="361077.A0A152A299"/>
<sequence>MEVEVTDKKAFIEMREKLFTLNRNLSAVRQRIQITEKDKQRSAITIKELDNLPPQTRTYKAIGKMFLLKPSKELSDELKLEIKEDDETMQTLVVGISSFFFK</sequence>
<dbReference type="InterPro" id="IPR009053">
    <property type="entry name" value="Prefoldin"/>
</dbReference>
<accession>A0A152A299</accession>
<dbReference type="AlphaFoldDB" id="A0A152A299"/>
<dbReference type="PANTHER" id="PTHR20903">
    <property type="entry name" value="PREFOLDIN SUBUNIT 1-RELATED"/>
    <property type="match status" value="1"/>
</dbReference>
<dbReference type="GO" id="GO:0051082">
    <property type="term" value="F:unfolded protein binding"/>
    <property type="evidence" value="ECO:0007669"/>
    <property type="project" value="InterPro"/>
</dbReference>
<evidence type="ECO:0000313" key="4">
    <source>
        <dbReference type="Proteomes" id="UP000076078"/>
    </source>
</evidence>
<dbReference type="SUPFAM" id="SSF46579">
    <property type="entry name" value="Prefoldin"/>
    <property type="match status" value="1"/>
</dbReference>
<dbReference type="GO" id="GO:0005737">
    <property type="term" value="C:cytoplasm"/>
    <property type="evidence" value="ECO:0007669"/>
    <property type="project" value="TreeGrafter"/>
</dbReference>
<organism evidence="3 4">
    <name type="scientific">Tieghemostelium lacteum</name>
    <name type="common">Slime mold</name>
    <name type="synonym">Dictyostelium lacteum</name>
    <dbReference type="NCBI Taxonomy" id="361077"/>
    <lineage>
        <taxon>Eukaryota</taxon>
        <taxon>Amoebozoa</taxon>
        <taxon>Evosea</taxon>
        <taxon>Eumycetozoa</taxon>
        <taxon>Dictyostelia</taxon>
        <taxon>Dictyosteliales</taxon>
        <taxon>Raperosteliaceae</taxon>
        <taxon>Tieghemostelium</taxon>
    </lineage>
</organism>
<comment type="caution">
    <text evidence="3">The sequence shown here is derived from an EMBL/GenBank/DDBJ whole genome shotgun (WGS) entry which is preliminary data.</text>
</comment>
<dbReference type="FunCoup" id="A0A152A299">
    <property type="interactions" value="421"/>
</dbReference>
<dbReference type="OrthoDB" id="5242628at2759"/>
<dbReference type="PANTHER" id="PTHR20903:SF0">
    <property type="entry name" value="PREFOLDIN SUBUNIT 1"/>
    <property type="match status" value="1"/>
</dbReference>
<proteinExistence type="inferred from homology"/>
<comment type="similarity">
    <text evidence="1">Belongs to the prefoldin subunit beta family.</text>
</comment>
<dbReference type="GO" id="GO:0044183">
    <property type="term" value="F:protein folding chaperone"/>
    <property type="evidence" value="ECO:0007669"/>
    <property type="project" value="TreeGrafter"/>
</dbReference>
<dbReference type="InterPro" id="IPR002777">
    <property type="entry name" value="PFD_beta-like"/>
</dbReference>
<protein>
    <submittedName>
        <fullName evidence="3">Prefoldin beta-like domain containing protein</fullName>
    </submittedName>
</protein>
<keyword evidence="2" id="KW-0143">Chaperone</keyword>
<gene>
    <name evidence="3" type="ORF">DLAC_03089</name>
</gene>
<dbReference type="GO" id="GO:0016272">
    <property type="term" value="C:prefoldin complex"/>
    <property type="evidence" value="ECO:0007669"/>
    <property type="project" value="InterPro"/>
</dbReference>
<dbReference type="Proteomes" id="UP000076078">
    <property type="component" value="Unassembled WGS sequence"/>
</dbReference>
<dbReference type="Gene3D" id="1.10.287.370">
    <property type="match status" value="1"/>
</dbReference>
<dbReference type="InParanoid" id="A0A152A299"/>
<name>A0A152A299_TIELA</name>
<evidence type="ECO:0000256" key="1">
    <source>
        <dbReference type="ARBA" id="ARBA00008045"/>
    </source>
</evidence>
<evidence type="ECO:0000256" key="2">
    <source>
        <dbReference type="ARBA" id="ARBA00023186"/>
    </source>
</evidence>